<gene>
    <name evidence="2" type="ORF">SDC9_58945</name>
</gene>
<sequence>MTIEEQIQASVEKSIEKLLPQQFDMMIGKIKEMMSLQTYTVKRAAEITGIGYRTILNAVNSGELKSFPVGAFNHVTHSDLFSWIENRKLKNKLQ</sequence>
<name>A0A644X9V3_9ZZZZ</name>
<protein>
    <recommendedName>
        <fullName evidence="1">Helix-turn-helix domain-containing protein</fullName>
    </recommendedName>
</protein>
<dbReference type="Pfam" id="PF12728">
    <property type="entry name" value="HTH_17"/>
    <property type="match status" value="1"/>
</dbReference>
<dbReference type="InterPro" id="IPR041657">
    <property type="entry name" value="HTH_17"/>
</dbReference>
<accession>A0A644X9V3</accession>
<organism evidence="2">
    <name type="scientific">bioreactor metagenome</name>
    <dbReference type="NCBI Taxonomy" id="1076179"/>
    <lineage>
        <taxon>unclassified sequences</taxon>
        <taxon>metagenomes</taxon>
        <taxon>ecological metagenomes</taxon>
    </lineage>
</organism>
<proteinExistence type="predicted"/>
<comment type="caution">
    <text evidence="2">The sequence shown here is derived from an EMBL/GenBank/DDBJ whole genome shotgun (WGS) entry which is preliminary data.</text>
</comment>
<reference evidence="2" key="1">
    <citation type="submission" date="2019-08" db="EMBL/GenBank/DDBJ databases">
        <authorList>
            <person name="Kucharzyk K."/>
            <person name="Murdoch R.W."/>
            <person name="Higgins S."/>
            <person name="Loffler F."/>
        </authorList>
    </citation>
    <scope>NUCLEOTIDE SEQUENCE</scope>
</reference>
<feature type="domain" description="Helix-turn-helix" evidence="1">
    <location>
        <begin position="39"/>
        <end position="87"/>
    </location>
</feature>
<dbReference type="EMBL" id="VSSQ01001995">
    <property type="protein sequence ID" value="MPM12591.1"/>
    <property type="molecule type" value="Genomic_DNA"/>
</dbReference>
<evidence type="ECO:0000313" key="2">
    <source>
        <dbReference type="EMBL" id="MPM12591.1"/>
    </source>
</evidence>
<dbReference type="AlphaFoldDB" id="A0A644X9V3"/>
<evidence type="ECO:0000259" key="1">
    <source>
        <dbReference type="Pfam" id="PF12728"/>
    </source>
</evidence>